<dbReference type="EMBL" id="VICG01000004">
    <property type="protein sequence ID" value="KAA8573122.1"/>
    <property type="molecule type" value="Genomic_DNA"/>
</dbReference>
<evidence type="ECO:0000313" key="2">
    <source>
        <dbReference type="EMBL" id="KAA8573122.1"/>
    </source>
</evidence>
<reference evidence="2 3" key="1">
    <citation type="submission" date="2019-06" db="EMBL/GenBank/DDBJ databases">
        <title>Genome Sequence of the Brown Rot Fungal Pathogen Monilinia fructicola.</title>
        <authorList>
            <person name="De Miccolis Angelini R.M."/>
            <person name="Landi L."/>
            <person name="Abate D."/>
            <person name="Pollastro S."/>
            <person name="Romanazzi G."/>
            <person name="Faretra F."/>
        </authorList>
    </citation>
    <scope>NUCLEOTIDE SEQUENCE [LARGE SCALE GENOMIC DNA]</scope>
    <source>
        <strain evidence="2 3">Mfrc123</strain>
    </source>
</reference>
<keyword evidence="3" id="KW-1185">Reference proteome</keyword>
<name>A0A5M9JZI1_MONFR</name>
<evidence type="ECO:0000256" key="1">
    <source>
        <dbReference type="SAM" id="MobiDB-lite"/>
    </source>
</evidence>
<dbReference type="Proteomes" id="UP000322873">
    <property type="component" value="Unassembled WGS sequence"/>
</dbReference>
<proteinExistence type="predicted"/>
<gene>
    <name evidence="2" type="ORF">EYC84_003641</name>
</gene>
<organism evidence="2 3">
    <name type="scientific">Monilinia fructicola</name>
    <name type="common">Brown rot fungus</name>
    <name type="synonym">Ciboria fructicola</name>
    <dbReference type="NCBI Taxonomy" id="38448"/>
    <lineage>
        <taxon>Eukaryota</taxon>
        <taxon>Fungi</taxon>
        <taxon>Dikarya</taxon>
        <taxon>Ascomycota</taxon>
        <taxon>Pezizomycotina</taxon>
        <taxon>Leotiomycetes</taxon>
        <taxon>Helotiales</taxon>
        <taxon>Sclerotiniaceae</taxon>
        <taxon>Monilinia</taxon>
    </lineage>
</organism>
<sequence length="117" mass="12963">MCLPGLPRRILSRSISRGGSNAGLSLSDRNERALFSDISQRERGIMRYSTAKGEKRESKQPTPPPTPLKKPLEVLKSIKQLTPTKTSTPYLTYSPSPDSLPPLSVDTSFYTINMRGL</sequence>
<feature type="region of interest" description="Disordered" evidence="1">
    <location>
        <begin position="45"/>
        <end position="72"/>
    </location>
</feature>
<dbReference type="VEuPathDB" id="FungiDB:MFRU_027g00240"/>
<accession>A0A5M9JZI1</accession>
<comment type="caution">
    <text evidence="2">The sequence shown here is derived from an EMBL/GenBank/DDBJ whole genome shotgun (WGS) entry which is preliminary data.</text>
</comment>
<feature type="region of interest" description="Disordered" evidence="1">
    <location>
        <begin position="85"/>
        <end position="105"/>
    </location>
</feature>
<protein>
    <submittedName>
        <fullName evidence="2">Uncharacterized protein</fullName>
    </submittedName>
</protein>
<dbReference type="AlphaFoldDB" id="A0A5M9JZI1"/>
<evidence type="ECO:0000313" key="3">
    <source>
        <dbReference type="Proteomes" id="UP000322873"/>
    </source>
</evidence>